<dbReference type="Pfam" id="PF08241">
    <property type="entry name" value="Methyltransf_11"/>
    <property type="match status" value="1"/>
</dbReference>
<reference evidence="3" key="1">
    <citation type="submission" date="2018-02" db="EMBL/GenBank/DDBJ databases">
        <authorList>
            <person name="Hausmann B."/>
        </authorList>
    </citation>
    <scope>NUCLEOTIDE SEQUENCE [LARGE SCALE GENOMIC DNA]</scope>
    <source>
        <strain evidence="3">Peat soil MAG SbA5</strain>
    </source>
</reference>
<dbReference type="Gene3D" id="1.10.10.10">
    <property type="entry name" value="Winged helix-like DNA-binding domain superfamily/Winged helix DNA-binding domain"/>
    <property type="match status" value="1"/>
</dbReference>
<dbReference type="InterPro" id="IPR036390">
    <property type="entry name" value="WH_DNA-bd_sf"/>
</dbReference>
<dbReference type="Pfam" id="PF01022">
    <property type="entry name" value="HTH_5"/>
    <property type="match status" value="1"/>
</dbReference>
<protein>
    <submittedName>
        <fullName evidence="2">Transcriptional regulator</fullName>
    </submittedName>
</protein>
<dbReference type="Proteomes" id="UP000239735">
    <property type="component" value="Unassembled WGS sequence"/>
</dbReference>
<dbReference type="PANTHER" id="PTHR43591">
    <property type="entry name" value="METHYLTRANSFERASE"/>
    <property type="match status" value="1"/>
</dbReference>
<dbReference type="SUPFAM" id="SSF46785">
    <property type="entry name" value="Winged helix' DNA-binding domain"/>
    <property type="match status" value="1"/>
</dbReference>
<dbReference type="AlphaFoldDB" id="A0A2N9LCL3"/>
<evidence type="ECO:0000259" key="1">
    <source>
        <dbReference type="PROSITE" id="PS50987"/>
    </source>
</evidence>
<name>A0A2N9LCL3_9BACT</name>
<dbReference type="Gene3D" id="3.40.50.150">
    <property type="entry name" value="Vaccinia Virus protein VP39"/>
    <property type="match status" value="1"/>
</dbReference>
<dbReference type="CDD" id="cd00090">
    <property type="entry name" value="HTH_ARSR"/>
    <property type="match status" value="1"/>
</dbReference>
<dbReference type="InterPro" id="IPR013216">
    <property type="entry name" value="Methyltransf_11"/>
</dbReference>
<organism evidence="2 3">
    <name type="scientific">Candidatus Sulfuritelmatomonas gaucii</name>
    <dbReference type="NCBI Taxonomy" id="2043161"/>
    <lineage>
        <taxon>Bacteria</taxon>
        <taxon>Pseudomonadati</taxon>
        <taxon>Acidobacteriota</taxon>
        <taxon>Terriglobia</taxon>
        <taxon>Terriglobales</taxon>
        <taxon>Acidobacteriaceae</taxon>
        <taxon>Candidatus Sulfuritelmatomonas</taxon>
    </lineage>
</organism>
<accession>A0A2N9LCL3</accession>
<evidence type="ECO:0000313" key="2">
    <source>
        <dbReference type="EMBL" id="SPE20998.1"/>
    </source>
</evidence>
<dbReference type="SUPFAM" id="SSF53335">
    <property type="entry name" value="S-adenosyl-L-methionine-dependent methyltransferases"/>
    <property type="match status" value="1"/>
</dbReference>
<dbReference type="InterPro" id="IPR036388">
    <property type="entry name" value="WH-like_DNA-bd_sf"/>
</dbReference>
<dbReference type="GO" id="GO:0008757">
    <property type="term" value="F:S-adenosylmethionine-dependent methyltransferase activity"/>
    <property type="evidence" value="ECO:0007669"/>
    <property type="project" value="InterPro"/>
</dbReference>
<evidence type="ECO:0000313" key="3">
    <source>
        <dbReference type="Proteomes" id="UP000239735"/>
    </source>
</evidence>
<dbReference type="EMBL" id="OKRB01000086">
    <property type="protein sequence ID" value="SPE20998.1"/>
    <property type="molecule type" value="Genomic_DNA"/>
</dbReference>
<dbReference type="InterPro" id="IPR011991">
    <property type="entry name" value="ArsR-like_HTH"/>
</dbReference>
<gene>
    <name evidence="2" type="ORF">SBA5_30205</name>
</gene>
<dbReference type="OrthoDB" id="7365827at2"/>
<sequence length="309" mass="33933">MSSIVRTLKVVADQNRLRILLLLKSEELSVAELQEILAMGQSTISTHLSQLKQAELVEDRRIGKNNLYRLSTSSTVELLDELLALATAEIPEAAADQSAMRRVVKKRQDRTRAFFDSIAGRLGKDHVPGKSWKSLAEAMLHLMPPMVVADLGAGEGAFALLLAQRVKRVIAVDSSAKMIEVGRELAARHGVKNIDYRLGDMEEIPIAAGEVDLVFFSQSLHHALHPGRALTEAARILAPGGRVVVLDLLKHRFEEARELYADEWLGFSEAELEAMLQGAGFANVEAMVVDKEPETPEFQTLLAVANMPA</sequence>
<dbReference type="NCBIfam" id="NF033788">
    <property type="entry name" value="HTH_metalloreg"/>
    <property type="match status" value="1"/>
</dbReference>
<dbReference type="InterPro" id="IPR001845">
    <property type="entry name" value="HTH_ArsR_DNA-bd_dom"/>
</dbReference>
<dbReference type="SMART" id="SM00418">
    <property type="entry name" value="HTH_ARSR"/>
    <property type="match status" value="1"/>
</dbReference>
<dbReference type="InterPro" id="IPR029063">
    <property type="entry name" value="SAM-dependent_MTases_sf"/>
</dbReference>
<proteinExistence type="predicted"/>
<dbReference type="GO" id="GO:0003700">
    <property type="term" value="F:DNA-binding transcription factor activity"/>
    <property type="evidence" value="ECO:0007669"/>
    <property type="project" value="InterPro"/>
</dbReference>
<dbReference type="PRINTS" id="PR00778">
    <property type="entry name" value="HTHARSR"/>
</dbReference>
<dbReference type="PROSITE" id="PS50987">
    <property type="entry name" value="HTH_ARSR_2"/>
    <property type="match status" value="1"/>
</dbReference>
<feature type="domain" description="HTH arsR-type" evidence="1">
    <location>
        <begin position="1"/>
        <end position="90"/>
    </location>
</feature>
<dbReference type="CDD" id="cd02440">
    <property type="entry name" value="AdoMet_MTases"/>
    <property type="match status" value="1"/>
</dbReference>